<evidence type="ECO:0000313" key="2">
    <source>
        <dbReference type="EMBL" id="KAJ1125185.1"/>
    </source>
</evidence>
<gene>
    <name evidence="2" type="ORF">NDU88_003621</name>
</gene>
<dbReference type="AlphaFoldDB" id="A0AAV7PDN7"/>
<protein>
    <submittedName>
        <fullName evidence="2">Uncharacterized protein</fullName>
    </submittedName>
</protein>
<dbReference type="InterPro" id="IPR042566">
    <property type="entry name" value="L1_C"/>
</dbReference>
<organism evidence="2 3">
    <name type="scientific">Pleurodeles waltl</name>
    <name type="common">Iberian ribbed newt</name>
    <dbReference type="NCBI Taxonomy" id="8319"/>
    <lineage>
        <taxon>Eukaryota</taxon>
        <taxon>Metazoa</taxon>
        <taxon>Chordata</taxon>
        <taxon>Craniata</taxon>
        <taxon>Vertebrata</taxon>
        <taxon>Euteleostomi</taxon>
        <taxon>Amphibia</taxon>
        <taxon>Batrachia</taxon>
        <taxon>Caudata</taxon>
        <taxon>Salamandroidea</taxon>
        <taxon>Salamandridae</taxon>
        <taxon>Pleurodelinae</taxon>
        <taxon>Pleurodeles</taxon>
    </lineage>
</organism>
<comment type="caution">
    <text evidence="2">The sequence shown here is derived from an EMBL/GenBank/DDBJ whole genome shotgun (WGS) entry which is preliminary data.</text>
</comment>
<name>A0AAV7PDN7_PLEWA</name>
<dbReference type="EMBL" id="JANPWB010000011">
    <property type="protein sequence ID" value="KAJ1125185.1"/>
    <property type="molecule type" value="Genomic_DNA"/>
</dbReference>
<evidence type="ECO:0000256" key="1">
    <source>
        <dbReference type="SAM" id="MobiDB-lite"/>
    </source>
</evidence>
<dbReference type="Proteomes" id="UP001066276">
    <property type="component" value="Chromosome 7"/>
</dbReference>
<feature type="region of interest" description="Disordered" evidence="1">
    <location>
        <begin position="1"/>
        <end position="22"/>
    </location>
</feature>
<sequence>MHDPVLALPDGPRAAVKSSSGRIGPTWRCSYEDVKQKLQALNIRYIRYMLLFLAKLKVIYGNSSLFFDTAQQAW</sequence>
<dbReference type="Gene3D" id="3.30.250.20">
    <property type="entry name" value="L1 transposable element, C-terminal domain"/>
    <property type="match status" value="1"/>
</dbReference>
<proteinExistence type="predicted"/>
<keyword evidence="3" id="KW-1185">Reference proteome</keyword>
<evidence type="ECO:0000313" key="3">
    <source>
        <dbReference type="Proteomes" id="UP001066276"/>
    </source>
</evidence>
<reference evidence="2" key="1">
    <citation type="journal article" date="2022" name="bioRxiv">
        <title>Sequencing and chromosome-scale assembly of the giantPleurodeles waltlgenome.</title>
        <authorList>
            <person name="Brown T."/>
            <person name="Elewa A."/>
            <person name="Iarovenko S."/>
            <person name="Subramanian E."/>
            <person name="Araus A.J."/>
            <person name="Petzold A."/>
            <person name="Susuki M."/>
            <person name="Suzuki K.-i.T."/>
            <person name="Hayashi T."/>
            <person name="Toyoda A."/>
            <person name="Oliveira C."/>
            <person name="Osipova E."/>
            <person name="Leigh N.D."/>
            <person name="Simon A."/>
            <person name="Yun M.H."/>
        </authorList>
    </citation>
    <scope>NUCLEOTIDE SEQUENCE</scope>
    <source>
        <strain evidence="2">20211129_DDA</strain>
        <tissue evidence="2">Liver</tissue>
    </source>
</reference>
<accession>A0AAV7PDN7</accession>